<dbReference type="InterPro" id="IPR006527">
    <property type="entry name" value="F-box-assoc_dom_typ1"/>
</dbReference>
<dbReference type="Pfam" id="PF00067">
    <property type="entry name" value="p450"/>
    <property type="match status" value="1"/>
</dbReference>
<dbReference type="SMART" id="SM00256">
    <property type="entry name" value="FBOX"/>
    <property type="match status" value="1"/>
</dbReference>
<dbReference type="Pfam" id="PF12937">
    <property type="entry name" value="F-box-like"/>
    <property type="match status" value="1"/>
</dbReference>
<accession>A0A8X8DHA1</accession>
<feature type="domain" description="F-box" evidence="1">
    <location>
        <begin position="25"/>
        <end position="75"/>
    </location>
</feature>
<evidence type="ECO:0000313" key="2">
    <source>
        <dbReference type="EMBL" id="KAG6791918.1"/>
    </source>
</evidence>
<dbReference type="AlphaFoldDB" id="A0A8X8DHA1"/>
<dbReference type="InterPro" id="IPR001128">
    <property type="entry name" value="Cyt_P450"/>
</dbReference>
<dbReference type="GO" id="GO:0020037">
    <property type="term" value="F:heme binding"/>
    <property type="evidence" value="ECO:0007669"/>
    <property type="project" value="InterPro"/>
</dbReference>
<dbReference type="InterPro" id="IPR017451">
    <property type="entry name" value="F-box-assoc_interact_dom"/>
</dbReference>
<dbReference type="PANTHER" id="PTHR31672">
    <property type="entry name" value="BNACNNG10540D PROTEIN"/>
    <property type="match status" value="1"/>
</dbReference>
<dbReference type="NCBIfam" id="TIGR01640">
    <property type="entry name" value="F_box_assoc_1"/>
    <property type="match status" value="1"/>
</dbReference>
<dbReference type="InterPro" id="IPR001810">
    <property type="entry name" value="F-box_dom"/>
</dbReference>
<gene>
    <name evidence="2" type="ORF">POTOM_001052</name>
</gene>
<evidence type="ECO:0000313" key="3">
    <source>
        <dbReference type="Proteomes" id="UP000886885"/>
    </source>
</evidence>
<sequence length="617" mass="70586">MTGPPRRHHANASSRNKNGKPEAIECYISRLPDDMLRVIFCKLPIGMLLNDCRYVCKSWRAILLDPDFGNLYLSLKEPSTLFLCMKDYTTLHWLEFQGEQCFFNPVANFIKKYQFVNSCNGLLYLREFRSRNPYFDDLVMYILNPVTGEYMCVPPAEVGRDLETELSGLGFSPQTNEFKAIRIYKLDEKKDLQADVYTLGNGSWKTVGTAPDILESCLFYHWGYMKAFVNGAFHWLLVDMDDDLDQIITFDFETEQFGSIALPEIVEFEGYQILNLGVLGDSIYFCGQDKIESADTKEIWVMRQYGVVESWTKMFVIENEVGVQNPFIFRAIAVFDDGDVLLLWDKTLVWYDQEIESYTLLSIEGRAIVHELRFALLKDDAKGDGPKPVLRKLCAQHGPVIILHLGSEPSIFLTTPEAAHMVPVQNGSTFASHPPALETTGAMSSNETTAVTPAPYGSQWLQLRQNSMSAFHPSRLHLYFDCRKWAMNIPRKKLLEAPGLDHKAIVVTGKILFHRLWKELLEVRCEPENVLLPLIDAQREKRHKKRKHFVLCCTLTDFQFPHGGRKYSDEELVSLSTNTYNKTLLKEINAAVKPGEEIEEEGLKRMSCLKPVILETP</sequence>
<dbReference type="OrthoDB" id="852051at2759"/>
<dbReference type="Proteomes" id="UP000886885">
    <property type="component" value="Chromosome 1A"/>
</dbReference>
<dbReference type="InterPro" id="IPR050796">
    <property type="entry name" value="SCF_F-box_component"/>
</dbReference>
<name>A0A8X8DHA1_POPTO</name>
<dbReference type="Pfam" id="PF07734">
    <property type="entry name" value="FBA_1"/>
    <property type="match status" value="1"/>
</dbReference>
<evidence type="ECO:0000259" key="1">
    <source>
        <dbReference type="PROSITE" id="PS50181"/>
    </source>
</evidence>
<dbReference type="GO" id="GO:0005506">
    <property type="term" value="F:iron ion binding"/>
    <property type="evidence" value="ECO:0007669"/>
    <property type="project" value="InterPro"/>
</dbReference>
<dbReference type="PANTHER" id="PTHR31672:SF13">
    <property type="entry name" value="F-BOX PROTEIN CPR30-LIKE"/>
    <property type="match status" value="1"/>
</dbReference>
<comment type="caution">
    <text evidence="2">The sequence shown here is derived from an EMBL/GenBank/DDBJ whole genome shotgun (WGS) entry which is preliminary data.</text>
</comment>
<reference evidence="2" key="1">
    <citation type="journal article" date="2020" name="bioRxiv">
        <title>Hybrid origin of Populus tomentosa Carr. identified through genome sequencing and phylogenomic analysis.</title>
        <authorList>
            <person name="An X."/>
            <person name="Gao K."/>
            <person name="Chen Z."/>
            <person name="Li J."/>
            <person name="Yang X."/>
            <person name="Yang X."/>
            <person name="Zhou J."/>
            <person name="Guo T."/>
            <person name="Zhao T."/>
            <person name="Huang S."/>
            <person name="Miao D."/>
            <person name="Khan W.U."/>
            <person name="Rao P."/>
            <person name="Ye M."/>
            <person name="Lei B."/>
            <person name="Liao W."/>
            <person name="Wang J."/>
            <person name="Ji L."/>
            <person name="Li Y."/>
            <person name="Guo B."/>
            <person name="Mustafa N.S."/>
            <person name="Li S."/>
            <person name="Yun Q."/>
            <person name="Keller S.R."/>
            <person name="Mao J."/>
            <person name="Zhang R."/>
            <person name="Strauss S.H."/>
        </authorList>
    </citation>
    <scope>NUCLEOTIDE SEQUENCE</scope>
    <source>
        <strain evidence="2">GM15</strain>
        <tissue evidence="2">Leaf</tissue>
    </source>
</reference>
<keyword evidence="3" id="KW-1185">Reference proteome</keyword>
<dbReference type="GO" id="GO:0016705">
    <property type="term" value="F:oxidoreductase activity, acting on paired donors, with incorporation or reduction of molecular oxygen"/>
    <property type="evidence" value="ECO:0007669"/>
    <property type="project" value="InterPro"/>
</dbReference>
<proteinExistence type="predicted"/>
<organism evidence="2 3">
    <name type="scientific">Populus tomentosa</name>
    <name type="common">Chinese white poplar</name>
    <dbReference type="NCBI Taxonomy" id="118781"/>
    <lineage>
        <taxon>Eukaryota</taxon>
        <taxon>Viridiplantae</taxon>
        <taxon>Streptophyta</taxon>
        <taxon>Embryophyta</taxon>
        <taxon>Tracheophyta</taxon>
        <taxon>Spermatophyta</taxon>
        <taxon>Magnoliopsida</taxon>
        <taxon>eudicotyledons</taxon>
        <taxon>Gunneridae</taxon>
        <taxon>Pentapetalae</taxon>
        <taxon>rosids</taxon>
        <taxon>fabids</taxon>
        <taxon>Malpighiales</taxon>
        <taxon>Salicaceae</taxon>
        <taxon>Saliceae</taxon>
        <taxon>Populus</taxon>
    </lineage>
</organism>
<protein>
    <recommendedName>
        <fullName evidence="1">F-box domain-containing protein</fullName>
    </recommendedName>
</protein>
<dbReference type="GO" id="GO:0004497">
    <property type="term" value="F:monooxygenase activity"/>
    <property type="evidence" value="ECO:0007669"/>
    <property type="project" value="InterPro"/>
</dbReference>
<dbReference type="EMBL" id="JAAWWB010000001">
    <property type="protein sequence ID" value="KAG6791918.1"/>
    <property type="molecule type" value="Genomic_DNA"/>
</dbReference>
<dbReference type="PROSITE" id="PS50181">
    <property type="entry name" value="FBOX"/>
    <property type="match status" value="1"/>
</dbReference>